<dbReference type="GO" id="GO:0016020">
    <property type="term" value="C:membrane"/>
    <property type="evidence" value="ECO:0007669"/>
    <property type="project" value="InterPro"/>
</dbReference>
<organism evidence="3 4">
    <name type="scientific">Vibrio agarilyticus</name>
    <dbReference type="NCBI Taxonomy" id="2726741"/>
    <lineage>
        <taxon>Bacteria</taxon>
        <taxon>Pseudomonadati</taxon>
        <taxon>Pseudomonadota</taxon>
        <taxon>Gammaproteobacteria</taxon>
        <taxon>Vibrionales</taxon>
        <taxon>Vibrionaceae</taxon>
        <taxon>Vibrio</taxon>
    </lineage>
</organism>
<proteinExistence type="predicted"/>
<dbReference type="Gene3D" id="2.40.160.10">
    <property type="entry name" value="Porin"/>
    <property type="match status" value="1"/>
</dbReference>
<dbReference type="InterPro" id="IPR033900">
    <property type="entry name" value="Gram_neg_porin_domain"/>
</dbReference>
<feature type="domain" description="Porin" evidence="2">
    <location>
        <begin position="8"/>
        <end position="302"/>
    </location>
</feature>
<dbReference type="GO" id="GO:0015288">
    <property type="term" value="F:porin activity"/>
    <property type="evidence" value="ECO:0007669"/>
    <property type="project" value="InterPro"/>
</dbReference>
<keyword evidence="4" id="KW-1185">Reference proteome</keyword>
<dbReference type="AlphaFoldDB" id="A0A7X8TNT6"/>
<evidence type="ECO:0000313" key="4">
    <source>
        <dbReference type="Proteomes" id="UP000535589"/>
    </source>
</evidence>
<feature type="signal peptide" evidence="1">
    <location>
        <begin position="1"/>
        <end position="20"/>
    </location>
</feature>
<protein>
    <submittedName>
        <fullName evidence="3">Porin</fullName>
    </submittedName>
</protein>
<evidence type="ECO:0000256" key="1">
    <source>
        <dbReference type="SAM" id="SignalP"/>
    </source>
</evidence>
<gene>
    <name evidence="3" type="ORF">HGP28_03280</name>
</gene>
<comment type="caution">
    <text evidence="3">The sequence shown here is derived from an EMBL/GenBank/DDBJ whole genome shotgun (WGS) entry which is preliminary data.</text>
</comment>
<dbReference type="SUPFAM" id="SSF56935">
    <property type="entry name" value="Porins"/>
    <property type="match status" value="1"/>
</dbReference>
<dbReference type="RefSeq" id="WP_168835003.1">
    <property type="nucleotide sequence ID" value="NZ_JABAIK010000002.1"/>
</dbReference>
<name>A0A7X8TNT6_9VIBR</name>
<evidence type="ECO:0000313" key="3">
    <source>
        <dbReference type="EMBL" id="NLS11912.1"/>
    </source>
</evidence>
<sequence length="326" mass="36499">MKTNVCTLALLSTFSVYGVAQTLEAPKPQFYGEIQAQAAWHDYADYTTDIARAEVGLKGTVKAEAIAAHYTLELEYSESLTDASKDNDIIVREANIALVNKTYGGAFIGTGTTGTWKDLYSKVDIFDSNNMERHSDNLLFGGKRYGSNQLAVMTPKMNGFQFKAAMITPKEYNDNDADIIGLRALYSRNNFSFVVNHSFTAKEMNNAKEDAQRTVAATSYQWDQWYVGAVAEFDYDVPFGRRNVYALSTRYTLDDTKFSLGYQRADWFGHQENESLWIANVNHALNDHFAIYGEAAFYGDSDKTKATTPQLKAKGNNYNLGLIVSF</sequence>
<dbReference type="Pfam" id="PF13609">
    <property type="entry name" value="Porin_4"/>
    <property type="match status" value="1"/>
</dbReference>
<accession>A0A7X8TNT6</accession>
<reference evidence="3 4" key="1">
    <citation type="submission" date="2020-04" db="EMBL/GenBank/DDBJ databases">
        <title>Vibrio sp. SM6, a novel species isolated from seawater.</title>
        <authorList>
            <person name="Wang X."/>
        </authorList>
    </citation>
    <scope>NUCLEOTIDE SEQUENCE [LARGE SCALE GENOMIC DNA]</scope>
    <source>
        <strain evidence="3 4">SM6</strain>
    </source>
</reference>
<dbReference type="EMBL" id="JABAIK010000002">
    <property type="protein sequence ID" value="NLS11912.1"/>
    <property type="molecule type" value="Genomic_DNA"/>
</dbReference>
<feature type="chain" id="PRO_5031290981" evidence="1">
    <location>
        <begin position="21"/>
        <end position="326"/>
    </location>
</feature>
<evidence type="ECO:0000259" key="2">
    <source>
        <dbReference type="Pfam" id="PF13609"/>
    </source>
</evidence>
<dbReference type="Proteomes" id="UP000535589">
    <property type="component" value="Unassembled WGS sequence"/>
</dbReference>
<keyword evidence="1" id="KW-0732">Signal</keyword>
<dbReference type="InterPro" id="IPR023614">
    <property type="entry name" value="Porin_dom_sf"/>
</dbReference>